<dbReference type="OrthoDB" id="9789407at2"/>
<gene>
    <name evidence="3" type="ORF">IJ22_50830</name>
</gene>
<feature type="compositionally biased region" description="Low complexity" evidence="2">
    <location>
        <begin position="136"/>
        <end position="153"/>
    </location>
</feature>
<dbReference type="Proteomes" id="UP000061660">
    <property type="component" value="Chromosome"/>
</dbReference>
<keyword evidence="4" id="KW-1185">Reference proteome</keyword>
<accession>A0A0U2WG32</accession>
<dbReference type="EMBL" id="CP013652">
    <property type="protein sequence ID" value="ALS25342.1"/>
    <property type="molecule type" value="Genomic_DNA"/>
</dbReference>
<evidence type="ECO:0000313" key="4">
    <source>
        <dbReference type="Proteomes" id="UP000061660"/>
    </source>
</evidence>
<protein>
    <submittedName>
        <fullName evidence="3">Polymer-forming cytoskeletal protein</fullName>
    </submittedName>
</protein>
<proteinExistence type="inferred from homology"/>
<evidence type="ECO:0000256" key="1">
    <source>
        <dbReference type="ARBA" id="ARBA00044755"/>
    </source>
</evidence>
<dbReference type="KEGG" id="pnp:IJ22_50830"/>
<dbReference type="RefSeq" id="WP_054819458.1">
    <property type="nucleotide sequence ID" value="NZ_BJCS01000023.1"/>
</dbReference>
<organism evidence="3 4">
    <name type="scientific">Paenibacillus naphthalenovorans</name>
    <dbReference type="NCBI Taxonomy" id="162209"/>
    <lineage>
        <taxon>Bacteria</taxon>
        <taxon>Bacillati</taxon>
        <taxon>Bacillota</taxon>
        <taxon>Bacilli</taxon>
        <taxon>Bacillales</taxon>
        <taxon>Paenibacillaceae</taxon>
        <taxon>Paenibacillus</taxon>
    </lineage>
</organism>
<evidence type="ECO:0000256" key="2">
    <source>
        <dbReference type="SAM" id="MobiDB-lite"/>
    </source>
</evidence>
<sequence>MFKAKKQSLNPDTMDTLIGEGTIFEGKITSAAGVRIEGQLTGDILSEGDVTIGEKATVKSSISSRDITIAGIVHGNIKAKGKITITSKGELYGNISAPSFIIEEGGIFEGNSMMKEQNGKAENQTESNVKPIQEKSSGSPAASASMGGNPFAL</sequence>
<dbReference type="STRING" id="162209.IJ22_50830"/>
<feature type="compositionally biased region" description="Polar residues" evidence="2">
    <location>
        <begin position="120"/>
        <end position="130"/>
    </location>
</feature>
<feature type="region of interest" description="Disordered" evidence="2">
    <location>
        <begin position="116"/>
        <end position="153"/>
    </location>
</feature>
<dbReference type="Pfam" id="PF04519">
    <property type="entry name" value="Bactofilin"/>
    <property type="match status" value="1"/>
</dbReference>
<evidence type="ECO:0000313" key="3">
    <source>
        <dbReference type="EMBL" id="ALS25342.1"/>
    </source>
</evidence>
<dbReference type="PANTHER" id="PTHR35024:SF4">
    <property type="entry name" value="POLYMER-FORMING CYTOSKELETAL PROTEIN"/>
    <property type="match status" value="1"/>
</dbReference>
<name>A0A0U2WG32_9BACL</name>
<dbReference type="InterPro" id="IPR007607">
    <property type="entry name" value="BacA/B"/>
</dbReference>
<reference evidence="4" key="1">
    <citation type="submission" date="2015-12" db="EMBL/GenBank/DDBJ databases">
        <title>Complete genome sequences of two moderately thermophilic Paenibacillus species.</title>
        <authorList>
            <person name="Butler R.III."/>
            <person name="Wang J."/>
            <person name="Stark B.C."/>
            <person name="Pombert J.-F."/>
        </authorList>
    </citation>
    <scope>NUCLEOTIDE SEQUENCE [LARGE SCALE GENOMIC DNA]</scope>
    <source>
        <strain evidence="4">32O-Y</strain>
    </source>
</reference>
<dbReference type="AlphaFoldDB" id="A0A0U2WG32"/>
<reference evidence="3 4" key="2">
    <citation type="journal article" date="2016" name="Genome Announc.">
        <title>Complete Genome Sequences of Two Interactive Moderate Thermophiles, Paenibacillus napthalenovorans 32O-Y and Paenibacillus sp. 32O-W.</title>
        <authorList>
            <person name="Butler R.R.III."/>
            <person name="Wang J."/>
            <person name="Stark B.C."/>
            <person name="Pombert J.F."/>
        </authorList>
    </citation>
    <scope>NUCLEOTIDE SEQUENCE [LARGE SCALE GENOMIC DNA]</scope>
    <source>
        <strain evidence="3 4">32O-Y</strain>
    </source>
</reference>
<dbReference type="PANTHER" id="PTHR35024">
    <property type="entry name" value="HYPOTHETICAL CYTOSOLIC PROTEIN"/>
    <property type="match status" value="1"/>
</dbReference>
<dbReference type="PATRIC" id="fig|162209.4.peg.5369"/>
<comment type="similarity">
    <text evidence="1">Belongs to the bactofilin family.</text>
</comment>